<dbReference type="PROSITE" id="PS50268">
    <property type="entry name" value="CADHERIN_2"/>
    <property type="match status" value="1"/>
</dbReference>
<dbReference type="SUPFAM" id="SSF49313">
    <property type="entry name" value="Cadherin-like"/>
    <property type="match status" value="1"/>
</dbReference>
<protein>
    <recommendedName>
        <fullName evidence="2">Cadherin domain-containing protein</fullName>
    </recommendedName>
</protein>
<dbReference type="OrthoDB" id="9990384at2759"/>
<dbReference type="EMBL" id="CADCXU010019135">
    <property type="protein sequence ID" value="CAB0007522.1"/>
    <property type="molecule type" value="Genomic_DNA"/>
</dbReference>
<name>A0A6H5GW29_9HEMI</name>
<evidence type="ECO:0000259" key="2">
    <source>
        <dbReference type="PROSITE" id="PS50268"/>
    </source>
</evidence>
<sequence length="293" mass="32797">MKYHVKSMRSIVIREKCRPWVNPTEALPSDTAVKLSLPRFPRNAFEFNLAIPCRIPSSPYMPVPVPGRRQKRANRIPFQSVLGCLASASVLSIAGKPRVTRANRATWKSPSRDSFDYEFEFQYEFQFEFDYCMSFSSNSNLATVADEVNSIIISGRRCIMEKAFSTSIFCLFLALIVKSENVNLPPSFIHDMDGMVLSEDEPVGSAVDTLLGSDPEGAPVKFGISGTDRFQVDPDTGQVTLVKPLDHEFPNACENFDIVVLNASQQEFHGSITLKGKLSYSDRQFYQLLLIAS</sequence>
<evidence type="ECO:0000313" key="3">
    <source>
        <dbReference type="EMBL" id="CAB0007522.1"/>
    </source>
</evidence>
<gene>
    <name evidence="3" type="ORF">NTEN_LOCUS12797</name>
</gene>
<evidence type="ECO:0000313" key="4">
    <source>
        <dbReference type="Proteomes" id="UP000479000"/>
    </source>
</evidence>
<dbReference type="InterPro" id="IPR015919">
    <property type="entry name" value="Cadherin-like_sf"/>
</dbReference>
<feature type="non-terminal residue" evidence="3">
    <location>
        <position position="293"/>
    </location>
</feature>
<dbReference type="GO" id="GO:0005509">
    <property type="term" value="F:calcium ion binding"/>
    <property type="evidence" value="ECO:0007669"/>
    <property type="project" value="UniProtKB-UniRule"/>
</dbReference>
<keyword evidence="4" id="KW-1185">Reference proteome</keyword>
<dbReference type="Gene3D" id="2.60.40.60">
    <property type="entry name" value="Cadherins"/>
    <property type="match status" value="1"/>
</dbReference>
<dbReference type="Proteomes" id="UP000479000">
    <property type="component" value="Unassembled WGS sequence"/>
</dbReference>
<evidence type="ECO:0000256" key="1">
    <source>
        <dbReference type="PROSITE-ProRule" id="PRU00043"/>
    </source>
</evidence>
<dbReference type="GO" id="GO:0016020">
    <property type="term" value="C:membrane"/>
    <property type="evidence" value="ECO:0007669"/>
    <property type="project" value="InterPro"/>
</dbReference>
<organism evidence="3 4">
    <name type="scientific">Nesidiocoris tenuis</name>
    <dbReference type="NCBI Taxonomy" id="355587"/>
    <lineage>
        <taxon>Eukaryota</taxon>
        <taxon>Metazoa</taxon>
        <taxon>Ecdysozoa</taxon>
        <taxon>Arthropoda</taxon>
        <taxon>Hexapoda</taxon>
        <taxon>Insecta</taxon>
        <taxon>Pterygota</taxon>
        <taxon>Neoptera</taxon>
        <taxon>Paraneoptera</taxon>
        <taxon>Hemiptera</taxon>
        <taxon>Heteroptera</taxon>
        <taxon>Panheteroptera</taxon>
        <taxon>Cimicomorpha</taxon>
        <taxon>Miridae</taxon>
        <taxon>Dicyphina</taxon>
        <taxon>Nesidiocoris</taxon>
    </lineage>
</organism>
<feature type="domain" description="Cadherin" evidence="2">
    <location>
        <begin position="197"/>
        <end position="260"/>
    </location>
</feature>
<dbReference type="GO" id="GO:0007156">
    <property type="term" value="P:homophilic cell adhesion via plasma membrane adhesion molecules"/>
    <property type="evidence" value="ECO:0007669"/>
    <property type="project" value="InterPro"/>
</dbReference>
<proteinExistence type="predicted"/>
<dbReference type="CDD" id="cd11304">
    <property type="entry name" value="Cadherin_repeat"/>
    <property type="match status" value="1"/>
</dbReference>
<keyword evidence="1" id="KW-0106">Calcium</keyword>
<accession>A0A6H5GW29</accession>
<dbReference type="InterPro" id="IPR002126">
    <property type="entry name" value="Cadherin-like_dom"/>
</dbReference>
<reference evidence="3 4" key="1">
    <citation type="submission" date="2020-02" db="EMBL/GenBank/DDBJ databases">
        <authorList>
            <person name="Ferguson B K."/>
        </authorList>
    </citation>
    <scope>NUCLEOTIDE SEQUENCE [LARGE SCALE GENOMIC DNA]</scope>
</reference>
<dbReference type="AlphaFoldDB" id="A0A6H5GW29"/>